<dbReference type="Proteomes" id="UP000288086">
    <property type="component" value="Unassembled WGS sequence"/>
</dbReference>
<reference evidence="1 2" key="1">
    <citation type="submission" date="2017-01" db="EMBL/GenBank/DDBJ databases">
        <title>The cable genome- insights into the physiology and evolution of filamentous bacteria capable of sulfide oxidation via long distance electron transfer.</title>
        <authorList>
            <person name="Schreiber L."/>
            <person name="Bjerg J.T."/>
            <person name="Boggild A."/>
            <person name="Van De Vossenberg J."/>
            <person name="Meysman F."/>
            <person name="Nielsen L.P."/>
            <person name="Schramm A."/>
            <person name="Kjeldsen K.U."/>
        </authorList>
    </citation>
    <scope>NUCLEOTIDE SEQUENCE [LARGE SCALE GENOMIC DNA]</scope>
    <source>
        <strain evidence="1">A1</strain>
    </source>
</reference>
<name>A0A3S3R4C4_9BACT</name>
<dbReference type="AlphaFoldDB" id="A0A3S3R4C4"/>
<comment type="caution">
    <text evidence="1">The sequence shown here is derived from an EMBL/GenBank/DDBJ whole genome shotgun (WGS) entry which is preliminary data.</text>
</comment>
<dbReference type="EMBL" id="MTKP01000003">
    <property type="protein sequence ID" value="RWX49856.1"/>
    <property type="molecule type" value="Genomic_DNA"/>
</dbReference>
<accession>A0A3S3R4C4</accession>
<proteinExistence type="predicted"/>
<organism evidence="1 2">
    <name type="scientific">Candidatus Electrothrix communis</name>
    <dbReference type="NCBI Taxonomy" id="1859133"/>
    <lineage>
        <taxon>Bacteria</taxon>
        <taxon>Pseudomonadati</taxon>
        <taxon>Thermodesulfobacteriota</taxon>
        <taxon>Desulfobulbia</taxon>
        <taxon>Desulfobulbales</taxon>
        <taxon>Desulfobulbaceae</taxon>
        <taxon>Candidatus Electrothrix</taxon>
    </lineage>
</organism>
<gene>
    <name evidence="1" type="ORF">VT98_10031</name>
</gene>
<protein>
    <submittedName>
        <fullName evidence="1">Uncharacterized protein</fullName>
    </submittedName>
</protein>
<evidence type="ECO:0000313" key="1">
    <source>
        <dbReference type="EMBL" id="RWX49856.1"/>
    </source>
</evidence>
<keyword evidence="2" id="KW-1185">Reference proteome</keyword>
<sequence>MVAHCPWAEKKLVSYLFTGQAIHHQLQHFLLSLGQMNKRCLLLILEAEAISRVTSAANCGLT</sequence>
<evidence type="ECO:0000313" key="2">
    <source>
        <dbReference type="Proteomes" id="UP000288086"/>
    </source>
</evidence>